<evidence type="ECO:0000313" key="5">
    <source>
        <dbReference type="Proteomes" id="UP000607796"/>
    </source>
</evidence>
<dbReference type="EMBL" id="JADFFK010000022">
    <property type="protein sequence ID" value="MBE9639833.1"/>
    <property type="molecule type" value="Genomic_DNA"/>
</dbReference>
<dbReference type="Proteomes" id="UP000607796">
    <property type="component" value="Unassembled WGS sequence"/>
</dbReference>
<accession>A0ABR9X8F0</accession>
<gene>
    <name evidence="4" type="ORF">IQ782_23550</name>
</gene>
<feature type="domain" description="Plasmid replication protein C N-terminal" evidence="3">
    <location>
        <begin position="22"/>
        <end position="162"/>
    </location>
</feature>
<keyword evidence="5" id="KW-1185">Reference proteome</keyword>
<name>A0ABR9X8F0_9RHOB</name>
<keyword evidence="2" id="KW-0472">Membrane</keyword>
<evidence type="ECO:0000259" key="3">
    <source>
        <dbReference type="Pfam" id="PF03428"/>
    </source>
</evidence>
<reference evidence="4 5" key="1">
    <citation type="journal article" date="2021" name="Int. J. Syst. Evol. Microbiol.">
        <title>Salipiger mangrovisoli sp. nov., isolated from mangrove soil and the proposal for the reclassification of Paraphaeobacter pallidus as Salipiger pallidus comb. nov.</title>
        <authorList>
            <person name="Du J."/>
            <person name="Liu Y."/>
            <person name="Pei T."/>
            <person name="Deng M.R."/>
            <person name="Zhu H."/>
        </authorList>
    </citation>
    <scope>NUCLEOTIDE SEQUENCE [LARGE SCALE GENOMIC DNA]</scope>
    <source>
        <strain evidence="4 5">6D45A</strain>
    </source>
</reference>
<feature type="transmembrane region" description="Helical" evidence="2">
    <location>
        <begin position="28"/>
        <end position="49"/>
    </location>
</feature>
<keyword evidence="2" id="KW-1133">Transmembrane helix</keyword>
<comment type="caution">
    <text evidence="4">The sequence shown here is derived from an EMBL/GenBank/DDBJ whole genome shotgun (WGS) entry which is preliminary data.</text>
</comment>
<protein>
    <recommendedName>
        <fullName evidence="3">Plasmid replication protein C N-terminal domain-containing protein</fullName>
    </recommendedName>
</protein>
<keyword evidence="2" id="KW-0812">Transmembrane</keyword>
<organism evidence="4 5">
    <name type="scientific">Salipiger mangrovisoli</name>
    <dbReference type="NCBI Taxonomy" id="2865933"/>
    <lineage>
        <taxon>Bacteria</taxon>
        <taxon>Pseudomonadati</taxon>
        <taxon>Pseudomonadota</taxon>
        <taxon>Alphaproteobacteria</taxon>
        <taxon>Rhodobacterales</taxon>
        <taxon>Roseobacteraceae</taxon>
        <taxon>Salipiger</taxon>
    </lineage>
</organism>
<evidence type="ECO:0000256" key="1">
    <source>
        <dbReference type="SAM" id="MobiDB-lite"/>
    </source>
</evidence>
<evidence type="ECO:0000256" key="2">
    <source>
        <dbReference type="SAM" id="Phobius"/>
    </source>
</evidence>
<evidence type="ECO:0000313" key="4">
    <source>
        <dbReference type="EMBL" id="MBE9639833.1"/>
    </source>
</evidence>
<proteinExistence type="predicted"/>
<dbReference type="RefSeq" id="WP_194137105.1">
    <property type="nucleotide sequence ID" value="NZ_JADFFK010000022.1"/>
</dbReference>
<dbReference type="InterPro" id="IPR005090">
    <property type="entry name" value="RepC_N"/>
</dbReference>
<sequence>MTVMQQWSHGRQHGPFPTLPSGMERDGFVNLVDTIASAVGIGAAAMMTFRAMIGATRPRSFKTGAEEPCCYLSQTELARKRGVSPCRIRAHEQILERAGLIEKRTMANGARSGFAGCGVFFGRGIARVQEFLGLREALEKTRRAHGQLRGLRSAHKRRALMLLAELADRTRGDEITAALRAQLNTWPSAARLHRMSLEELTLHEADAAALCRKIAATLGEPRKSSGRTCENERPLIQDMTQDPTQGAGRVSAKEVDDARHSDDIKLEDRSYSDQDKPPKEAGAEGELLSRGQAGEGQAAFLGSLGPERLYALCSQEMQLHLDMRRYGQRQLVFYDFVVSAQNRLPEMGAHPAMWRELRGAMGSASAAICLLIADAKHSERARADACPAGVLEGMLRDFRRGDLDLLGALEEIGRPQRTRE</sequence>
<dbReference type="Pfam" id="PF03428">
    <property type="entry name" value="RP-C"/>
    <property type="match status" value="1"/>
</dbReference>
<feature type="compositionally biased region" description="Basic and acidic residues" evidence="1">
    <location>
        <begin position="251"/>
        <end position="282"/>
    </location>
</feature>
<feature type="region of interest" description="Disordered" evidence="1">
    <location>
        <begin position="1"/>
        <end position="20"/>
    </location>
</feature>
<feature type="region of interest" description="Disordered" evidence="1">
    <location>
        <begin position="221"/>
        <end position="289"/>
    </location>
</feature>